<evidence type="ECO:0000313" key="2">
    <source>
        <dbReference type="EMBL" id="KAF7081038.1"/>
    </source>
</evidence>
<evidence type="ECO:0000256" key="1">
    <source>
        <dbReference type="SAM" id="MobiDB-lite"/>
    </source>
</evidence>
<accession>A0A9R1ICC2</accession>
<dbReference type="PANTHER" id="PTHR33237">
    <property type="entry name" value="F2P16.13 PROTEIN-RELATED"/>
    <property type="match status" value="1"/>
</dbReference>
<dbReference type="Gramene" id="TraesJAG6A03G03390280.1">
    <property type="protein sequence ID" value="TraesJAG6A03G03390280.1"/>
    <property type="gene ID" value="TraesJAG6A03G03390280"/>
</dbReference>
<dbReference type="Gramene" id="TraesSYM6A03G03340250.1">
    <property type="protein sequence ID" value="TraesSYM6A03G03340250.1"/>
    <property type="gene ID" value="TraesSYM6A03G03340250"/>
</dbReference>
<dbReference type="Gramene" id="TraesROB_scaffold_094966_01G000100.1">
    <property type="protein sequence ID" value="TraesROB_scaffold_094966_01G000100.1"/>
    <property type="gene ID" value="TraesROB_scaffold_094966_01G000100"/>
</dbReference>
<protein>
    <submittedName>
        <fullName evidence="2">Uncharacterized protein</fullName>
    </submittedName>
</protein>
<dbReference type="Gramene" id="TraesMAC6A03G03396530.1">
    <property type="protein sequence ID" value="TraesMAC6A03G03396530.1"/>
    <property type="gene ID" value="TraesMAC6A03G03396530"/>
</dbReference>
<dbReference type="OrthoDB" id="1874222at2759"/>
<name>A0A9R1ICC2_WHEAT</name>
<proteinExistence type="predicted"/>
<feature type="region of interest" description="Disordered" evidence="1">
    <location>
        <begin position="1"/>
        <end position="125"/>
    </location>
</feature>
<dbReference type="Gramene" id="TraesCLE_scaffold_111930_01G000100.1">
    <property type="protein sequence ID" value="TraesCLE_scaffold_111930_01G000100.1"/>
    <property type="gene ID" value="TraesCLE_scaffold_111930_01G000100"/>
</dbReference>
<feature type="compositionally biased region" description="Basic residues" evidence="1">
    <location>
        <begin position="194"/>
        <end position="205"/>
    </location>
</feature>
<dbReference type="Gramene" id="TraesJUL6A03G03424220.1">
    <property type="protein sequence ID" value="TraesJUL6A03G03424220.1"/>
    <property type="gene ID" value="TraesJUL6A03G03424220"/>
</dbReference>
<dbReference type="Gramene" id="TraesLAC6A03G03354500.2">
    <property type="protein sequence ID" value="TraesLAC6A03G03354500.2"/>
    <property type="gene ID" value="TraesLAC6A03G03354500"/>
</dbReference>
<organism evidence="2">
    <name type="scientific">Triticum aestivum</name>
    <name type="common">Wheat</name>
    <dbReference type="NCBI Taxonomy" id="4565"/>
    <lineage>
        <taxon>Eukaryota</taxon>
        <taxon>Viridiplantae</taxon>
        <taxon>Streptophyta</taxon>
        <taxon>Embryophyta</taxon>
        <taxon>Tracheophyta</taxon>
        <taxon>Spermatophyta</taxon>
        <taxon>Magnoliopsida</taxon>
        <taxon>Liliopsida</taxon>
        <taxon>Poales</taxon>
        <taxon>Poaceae</taxon>
        <taxon>BOP clade</taxon>
        <taxon>Pooideae</taxon>
        <taxon>Triticodae</taxon>
        <taxon>Triticeae</taxon>
        <taxon>Triticinae</taxon>
        <taxon>Triticum</taxon>
    </lineage>
</organism>
<dbReference type="Gramene" id="TraesWEE_scaffold_003715_01G000400.1">
    <property type="protein sequence ID" value="TraesWEE_scaffold_003715_01G000400.1"/>
    <property type="gene ID" value="TraesWEE_scaffold_003715_01G000400"/>
</dbReference>
<dbReference type="AlphaFoldDB" id="A0A9R1ICC2"/>
<gene>
    <name evidence="2" type="ORF">CFC21_085019</name>
</gene>
<feature type="compositionally biased region" description="Low complexity" evidence="1">
    <location>
        <begin position="206"/>
        <end position="219"/>
    </location>
</feature>
<reference evidence="2" key="1">
    <citation type="journal article" date="2017" name="Gigascience">
        <title>The first near-complete assembly of the hexaploid bread wheat genome, Triticum aestivum.</title>
        <authorList>
            <person name="Zimin A.V."/>
            <person name="Puiu D."/>
            <person name="Hall R."/>
            <person name="Kingan S."/>
            <person name="Clavijo B.J."/>
            <person name="Salzberg S.L."/>
        </authorList>
    </citation>
    <scope>NUCLEOTIDE SEQUENCE</scope>
    <source>
        <tissue evidence="2">Leaf</tissue>
    </source>
</reference>
<dbReference type="Gramene" id="TraesNOR6A03G03431360.1">
    <property type="protein sequence ID" value="TraesNOR6A03G03431360.1"/>
    <property type="gene ID" value="TraesNOR6A03G03431360"/>
</dbReference>
<dbReference type="Gramene" id="TraesSTA6A03G03387780.1">
    <property type="protein sequence ID" value="TraesSTA6A03G03387780.1"/>
    <property type="gene ID" value="TraesSTA6A03G03387780"/>
</dbReference>
<dbReference type="EMBL" id="CM022226">
    <property type="protein sequence ID" value="KAF7081038.1"/>
    <property type="molecule type" value="Genomic_DNA"/>
</dbReference>
<sequence length="219" mass="23899">MGLCASMLRRRAKQRHPEPRRGTPTALFVVRGEGDRRPEALVLRVQDSGRPQLQKPPANVAPRRQERCSRQQAADAPDRTVRAQAQPPRLVSASTRSTAGIEPGAPLSTRKTATAGRGDPVMQGRYGTPSMAPPTTTASPLIVPGTPASAAMTPGRPVWQRRILMGMRCELPRFSGLLLYDEHGRPMHIATAGRRNHRQGKKKTATARTPSTTTLRDLL</sequence>
<comment type="caution">
    <text evidence="2">The sequence shown here is derived from an EMBL/GenBank/DDBJ whole genome shotgun (WGS) entry which is preliminary data.</text>
</comment>
<dbReference type="PANTHER" id="PTHR33237:SF21">
    <property type="entry name" value="TRANSMEMBRANE PROTEIN"/>
    <property type="match status" value="1"/>
</dbReference>
<dbReference type="Proteomes" id="UP000815260">
    <property type="component" value="Chromosome 6A"/>
</dbReference>
<dbReference type="Gramene" id="TraesLDM6A03G03400700.1">
    <property type="protein sequence ID" value="TraesLDM6A03G03400700.1"/>
    <property type="gene ID" value="TraesLDM6A03G03400700"/>
</dbReference>
<feature type="region of interest" description="Disordered" evidence="1">
    <location>
        <begin position="193"/>
        <end position="219"/>
    </location>
</feature>
<reference evidence="2" key="2">
    <citation type="submission" date="2020-03" db="EMBL/GenBank/DDBJ databases">
        <title>The second near-complete assembly of the hexaploid bread wheat (Triticum aestivum) genome.</title>
        <authorList>
            <person name="Zimin A.V."/>
            <person name="Puiu D."/>
            <person name="Shumante A."/>
            <person name="Alonge M."/>
            <person name="Salzberg S.L."/>
        </authorList>
    </citation>
    <scope>NUCLEOTIDE SEQUENCE</scope>
    <source>
        <tissue evidence="2">Leaf</tissue>
    </source>
</reference>
<dbReference type="Gramene" id="TraesARI6A03G03354870.1">
    <property type="protein sequence ID" value="TraesARI6A03G03354870.1"/>
    <property type="gene ID" value="TraesARI6A03G03354870"/>
</dbReference>